<dbReference type="Gene3D" id="1.10.533.10">
    <property type="entry name" value="Death Domain, Fas"/>
    <property type="match status" value="1"/>
</dbReference>
<dbReference type="AlphaFoldDB" id="A0A6P4YTS9"/>
<dbReference type="GeneID" id="109476337"/>
<dbReference type="SUPFAM" id="SSF47986">
    <property type="entry name" value="DEATH domain"/>
    <property type="match status" value="1"/>
</dbReference>
<name>A0A6P4YTS9_BRABE</name>
<evidence type="ECO:0000313" key="4">
    <source>
        <dbReference type="Proteomes" id="UP000515135"/>
    </source>
</evidence>
<dbReference type="PANTHER" id="PTHR15077">
    <property type="entry name" value="FAS-ASSOCIATING DEATH DOMAIN-CONTAINING PROTEIN FADD"/>
    <property type="match status" value="1"/>
</dbReference>
<protein>
    <submittedName>
        <fullName evidence="5 6">Uncharacterized protein LOC109476337</fullName>
    </submittedName>
</protein>
<proteinExistence type="predicted"/>
<dbReference type="Gene3D" id="3.40.50.10140">
    <property type="entry name" value="Toll/interleukin-1 receptor homology (TIR) domain"/>
    <property type="match status" value="1"/>
</dbReference>
<dbReference type="RefSeq" id="XP_019632820.1">
    <property type="nucleotide sequence ID" value="XM_019777261.1"/>
</dbReference>
<evidence type="ECO:0000313" key="6">
    <source>
        <dbReference type="RefSeq" id="XP_019632821.1"/>
    </source>
</evidence>
<dbReference type="InterPro" id="IPR035897">
    <property type="entry name" value="Toll_tir_struct_dom_sf"/>
</dbReference>
<evidence type="ECO:0000259" key="2">
    <source>
        <dbReference type="PROSITE" id="PS50017"/>
    </source>
</evidence>
<dbReference type="RefSeq" id="XP_019632821.1">
    <property type="nucleotide sequence ID" value="XM_019777262.1"/>
</dbReference>
<dbReference type="KEGG" id="bbel:109476337"/>
<dbReference type="InterPro" id="IPR016729">
    <property type="entry name" value="FADD"/>
</dbReference>
<evidence type="ECO:0000256" key="1">
    <source>
        <dbReference type="SAM" id="MobiDB-lite"/>
    </source>
</evidence>
<evidence type="ECO:0000313" key="5">
    <source>
        <dbReference type="RefSeq" id="XP_019632820.1"/>
    </source>
</evidence>
<keyword evidence="4" id="KW-1185">Reference proteome</keyword>
<reference evidence="5 6" key="1">
    <citation type="submission" date="2025-04" db="UniProtKB">
        <authorList>
            <consortium name="RefSeq"/>
        </authorList>
    </citation>
    <scope>IDENTIFICATION</scope>
    <source>
        <tissue evidence="5 6">Gonad</tissue>
    </source>
</reference>
<feature type="compositionally biased region" description="Polar residues" evidence="1">
    <location>
        <begin position="133"/>
        <end position="166"/>
    </location>
</feature>
<feature type="domain" description="Death" evidence="2">
    <location>
        <begin position="20"/>
        <end position="89"/>
    </location>
</feature>
<dbReference type="InterPro" id="IPR000488">
    <property type="entry name" value="Death_dom"/>
</dbReference>
<dbReference type="PROSITE" id="PS50017">
    <property type="entry name" value="DEATH_DOMAIN"/>
    <property type="match status" value="1"/>
</dbReference>
<feature type="region of interest" description="Disordered" evidence="1">
    <location>
        <begin position="126"/>
        <end position="219"/>
    </location>
</feature>
<dbReference type="InterPro" id="IPR000157">
    <property type="entry name" value="TIR_dom"/>
</dbReference>
<dbReference type="CDD" id="cd01670">
    <property type="entry name" value="Death"/>
    <property type="match status" value="1"/>
</dbReference>
<dbReference type="InterPro" id="IPR011029">
    <property type="entry name" value="DEATH-like_dom_sf"/>
</dbReference>
<dbReference type="Pfam" id="PF00531">
    <property type="entry name" value="Death"/>
    <property type="match status" value="1"/>
</dbReference>
<dbReference type="GO" id="GO:0007165">
    <property type="term" value="P:signal transduction"/>
    <property type="evidence" value="ECO:0007669"/>
    <property type="project" value="InterPro"/>
</dbReference>
<dbReference type="OrthoDB" id="6160824at2759"/>
<dbReference type="Proteomes" id="UP000515135">
    <property type="component" value="Unplaced"/>
</dbReference>
<feature type="compositionally biased region" description="Polar residues" evidence="1">
    <location>
        <begin position="173"/>
        <end position="193"/>
    </location>
</feature>
<evidence type="ECO:0000259" key="3">
    <source>
        <dbReference type="PROSITE" id="PS50104"/>
    </source>
</evidence>
<dbReference type="SMART" id="SM00255">
    <property type="entry name" value="TIR"/>
    <property type="match status" value="1"/>
</dbReference>
<dbReference type="PROSITE" id="PS50104">
    <property type="entry name" value="TIR"/>
    <property type="match status" value="1"/>
</dbReference>
<dbReference type="PANTHER" id="PTHR15077:SF9">
    <property type="entry name" value="C-TERMINAL OF ROC (COR) DOMAIN-CONTAINING PROTEIN"/>
    <property type="match status" value="1"/>
</dbReference>
<feature type="compositionally biased region" description="Low complexity" evidence="1">
    <location>
        <begin position="194"/>
        <end position="210"/>
    </location>
</feature>
<sequence>MAAQGVQKYFFFTKQRVSSDWKDLAYFLGFPDSEIRNIDGRNHDDMSRCMDMLHEWKRRRGNAATIEVLMEALSSVGLQSVLDGLKAKFPELTTQQVTLKQPLQETTGQSPSEHLHSRLQLLSLGQPHDQHNTRGQPTQDTTQPKQETTGQPSSEQPTSWRQPQQETSEKPPQDTTEPKQQSTGEQTSSDTSRQPQQETTGPPSTGGTSSVLESPPCSDYEGPKKLFIIHGGEDKDTLVEPLVHEIVDQGVPKEDVFYDKWSIEDAQSFKESIALAIQDRSCKLAVIVISEHMMKKHWPRKELEEFLKRGIRFFPIFYGVKPDDVRKEFSPMLADTRGVEIPRTGEAVDEILIAGTASKIRKIFQKP</sequence>
<accession>A0A6P4YTS9</accession>
<gene>
    <name evidence="5 6" type="primary">LOC109476337</name>
</gene>
<feature type="domain" description="TIR" evidence="3">
    <location>
        <begin position="222"/>
        <end position="364"/>
    </location>
</feature>
<dbReference type="SUPFAM" id="SSF52200">
    <property type="entry name" value="Toll/Interleukin receptor TIR domain"/>
    <property type="match status" value="1"/>
</dbReference>
<organism evidence="4 5">
    <name type="scientific">Branchiostoma belcheri</name>
    <name type="common">Amphioxus</name>
    <dbReference type="NCBI Taxonomy" id="7741"/>
    <lineage>
        <taxon>Eukaryota</taxon>
        <taxon>Metazoa</taxon>
        <taxon>Chordata</taxon>
        <taxon>Cephalochordata</taxon>
        <taxon>Leptocardii</taxon>
        <taxon>Amphioxiformes</taxon>
        <taxon>Branchiostomatidae</taxon>
        <taxon>Branchiostoma</taxon>
    </lineage>
</organism>
<dbReference type="Pfam" id="PF13676">
    <property type="entry name" value="TIR_2"/>
    <property type="match status" value="1"/>
</dbReference>